<evidence type="ECO:0000256" key="1">
    <source>
        <dbReference type="ARBA" id="ARBA00004418"/>
    </source>
</evidence>
<name>A0A7X2ISR0_9BURK</name>
<dbReference type="GO" id="GO:0042597">
    <property type="term" value="C:periplasmic space"/>
    <property type="evidence" value="ECO:0007669"/>
    <property type="project" value="UniProtKB-SubCell"/>
</dbReference>
<accession>A0A7X2ISR0</accession>
<dbReference type="AlphaFoldDB" id="A0A7X2ISR0"/>
<dbReference type="GO" id="GO:0042918">
    <property type="term" value="P:alkanesulfonate transmembrane transport"/>
    <property type="evidence" value="ECO:0007669"/>
    <property type="project" value="TreeGrafter"/>
</dbReference>
<dbReference type="InterPro" id="IPR015168">
    <property type="entry name" value="SsuA/THI5"/>
</dbReference>
<dbReference type="EMBL" id="WKJJ01000019">
    <property type="protein sequence ID" value="MRV75290.1"/>
    <property type="molecule type" value="Genomic_DNA"/>
</dbReference>
<gene>
    <name evidence="6" type="ORF">GJ700_26585</name>
</gene>
<dbReference type="Pfam" id="PF09084">
    <property type="entry name" value="NMT1"/>
    <property type="match status" value="1"/>
</dbReference>
<keyword evidence="4" id="KW-1133">Transmembrane helix</keyword>
<dbReference type="SUPFAM" id="SSF53850">
    <property type="entry name" value="Periplasmic binding protein-like II"/>
    <property type="match status" value="1"/>
</dbReference>
<protein>
    <submittedName>
        <fullName evidence="6">Transporter substrate-binding domain-containing protein</fullName>
    </submittedName>
</protein>
<comment type="subcellular location">
    <subcellularLocation>
        <location evidence="1">Periplasm</location>
    </subcellularLocation>
</comment>
<dbReference type="Proteomes" id="UP000446768">
    <property type="component" value="Unassembled WGS sequence"/>
</dbReference>
<organism evidence="6 7">
    <name type="scientific">Pseudoduganella rivuli</name>
    <dbReference type="NCBI Taxonomy" id="2666085"/>
    <lineage>
        <taxon>Bacteria</taxon>
        <taxon>Pseudomonadati</taxon>
        <taxon>Pseudomonadota</taxon>
        <taxon>Betaproteobacteria</taxon>
        <taxon>Burkholderiales</taxon>
        <taxon>Oxalobacteraceae</taxon>
        <taxon>Telluria group</taxon>
        <taxon>Pseudoduganella</taxon>
    </lineage>
</organism>
<reference evidence="6 7" key="1">
    <citation type="submission" date="2019-11" db="EMBL/GenBank/DDBJ databases">
        <title>Novel species isolated from a subtropical stream in China.</title>
        <authorList>
            <person name="Lu H."/>
        </authorList>
    </citation>
    <scope>NUCLEOTIDE SEQUENCE [LARGE SCALE GENOMIC DNA]</scope>
    <source>
        <strain evidence="6 7">FT92W</strain>
    </source>
</reference>
<feature type="transmembrane region" description="Helical" evidence="4">
    <location>
        <begin position="17"/>
        <end position="34"/>
    </location>
</feature>
<evidence type="ECO:0000259" key="5">
    <source>
        <dbReference type="SMART" id="SM00062"/>
    </source>
</evidence>
<keyword evidence="7" id="KW-1185">Reference proteome</keyword>
<dbReference type="Gene3D" id="3.40.190.10">
    <property type="entry name" value="Periplasmic binding protein-like II"/>
    <property type="match status" value="2"/>
</dbReference>
<keyword evidence="4" id="KW-0472">Membrane</keyword>
<comment type="similarity">
    <text evidence="2">Belongs to the bacterial solute-binding protein SsuA/TauA family.</text>
</comment>
<dbReference type="CDD" id="cd01008">
    <property type="entry name" value="PBP2_NrtA_SsuA_CpmA_like"/>
    <property type="match status" value="1"/>
</dbReference>
<evidence type="ECO:0000313" key="7">
    <source>
        <dbReference type="Proteomes" id="UP000446768"/>
    </source>
</evidence>
<comment type="caution">
    <text evidence="6">The sequence shown here is derived from an EMBL/GenBank/DDBJ whole genome shotgun (WGS) entry which is preliminary data.</text>
</comment>
<dbReference type="PANTHER" id="PTHR30024">
    <property type="entry name" value="ALIPHATIC SULFONATES-BINDING PROTEIN-RELATED"/>
    <property type="match status" value="1"/>
</dbReference>
<evidence type="ECO:0000256" key="3">
    <source>
        <dbReference type="ARBA" id="ARBA00022729"/>
    </source>
</evidence>
<keyword evidence="3" id="KW-0732">Signal</keyword>
<dbReference type="PANTHER" id="PTHR30024:SF47">
    <property type="entry name" value="TAURINE-BINDING PERIPLASMIC PROTEIN"/>
    <property type="match status" value="1"/>
</dbReference>
<evidence type="ECO:0000256" key="4">
    <source>
        <dbReference type="SAM" id="Phobius"/>
    </source>
</evidence>
<feature type="domain" description="Solute-binding protein family 3/N-terminal" evidence="5">
    <location>
        <begin position="46"/>
        <end position="263"/>
    </location>
</feature>
<evidence type="ECO:0000313" key="6">
    <source>
        <dbReference type="EMBL" id="MRV75290.1"/>
    </source>
</evidence>
<dbReference type="SMART" id="SM00062">
    <property type="entry name" value="PBPb"/>
    <property type="match status" value="1"/>
</dbReference>
<dbReference type="InterPro" id="IPR001638">
    <property type="entry name" value="Solute-binding_3/MltF_N"/>
</dbReference>
<keyword evidence="4" id="KW-0812">Transmembrane</keyword>
<evidence type="ECO:0000256" key="2">
    <source>
        <dbReference type="ARBA" id="ARBA00010742"/>
    </source>
</evidence>
<sequence length="344" mass="36759">MLHGEGRVLDRTLQRRLISLVLAAAVAAAGIYAWREGGSSSLPPETVVIAISASYVGSCPVVAAQERGFFSRAGVNAQLQPHPSGKSALAASMQGKAQLATAADIPIMFAIMEQEPVSVIATIFKSDRDHGLLARPGSGVTGPASLKGKRIGVSFGTSAHFVLNAILNRQLLATTDVTLRNMQADQFAAALDKGEVDVVSTWEPYLGTVQSQLGGKGTVFYAEDLYEIPYNLAGSREYVVSHPETLKKVLRAVIQGATWCRDEPAAAQALVAKLMKPQGEQWRALWPTYRFGVSLDQGLLLALEDETRWALANKLASGPMPNYLNAIDFKPLKAVAPGAVTIIH</sequence>
<proteinExistence type="inferred from homology"/>